<feature type="domain" description="PKD/REJ-like" evidence="6">
    <location>
        <begin position="690"/>
        <end position="802"/>
    </location>
</feature>
<accession>A0ABM1T5M6</accession>
<sequence>MHVLIRCRLRIMSTHQITGVIFLLSTGLICVNCFVPLEVDPESGNTTKDLTCPPGLMLCFETGICAEVCDTTEALICPSGTMYCTHTGQCMEDCHSAETPQCPPKMSYCVETNSCTFSQCDKENIDSIMCPSGTSFCPALEECTIDCPGEDTRFVSCPMGLRYCAENDECVYCYDASIPYKEVCPPGFILCVEDNQCLLECTEKKSSRVICPPGFVFCPERENCVYDCTTDETPTACPPDMVYCVVKGRCVYDCIADETPITCPPDMVYCAVKGRCVHDCTVDETSTVCPPDMVYCAVKGRCVHDCTEDETSTVCPPDMIYCTVKGRCVHDCTEDETPTVCPPYMVYCAVEGRCVHDCTEDETPTVCPPDMVYCAVEGRCVHDCKINTSVVTCPQKYVYCAEVGECQITCTSPPTPFLDCPLSQVYCQRLMICVSEAECYGFDSAAAPVPVSAQFADSLDTVVVRFSTVLQPQKTFRCTKIFVEEELGEGAVCVVTGDNITIRLGLVSSIRPGQTLHLREGNELYDHVHLSTEATGDVIIAEPLNPIPPSFVLYGPSEVCGGEVNITVMSIIGDGAAELTYFWSIFPTDRTSLIDHHKLTKEIEKRKKNLSPRIYSIDSNKLSTDIDYIILASAQNRFQFTSNETTTHRIKRAGSSPLVATILGHYVVSAQKDNTFEANIEMCSGGNLTELEYSWSINSSEFSLAGLKGKCVTLPKGTLRGNNSYNILVTVSLNGSNDFVEAKANHLFSVTMEPLQAIINTCNITVGDSQNFSLDGSRSFDPSNTATDMLYQWFCFLHNSSSECSFSRKIMTNSSVLYIEGGSLKPA</sequence>
<keyword evidence="5" id="KW-0472">Membrane</keyword>
<feature type="non-terminal residue" evidence="8">
    <location>
        <position position="827"/>
    </location>
</feature>
<comment type="subcellular location">
    <subcellularLocation>
        <location evidence="1">Membrane</location>
    </subcellularLocation>
</comment>
<evidence type="ECO:0000256" key="2">
    <source>
        <dbReference type="ARBA" id="ARBA00022692"/>
    </source>
</evidence>
<evidence type="ECO:0000313" key="7">
    <source>
        <dbReference type="Proteomes" id="UP000694941"/>
    </source>
</evidence>
<dbReference type="InterPro" id="IPR002859">
    <property type="entry name" value="PKD/REJ-like"/>
</dbReference>
<reference evidence="8" key="1">
    <citation type="submission" date="2025-08" db="UniProtKB">
        <authorList>
            <consortium name="RefSeq"/>
        </authorList>
    </citation>
    <scope>IDENTIFICATION</scope>
    <source>
        <tissue evidence="8">Muscle</tissue>
    </source>
</reference>
<dbReference type="Pfam" id="PF02010">
    <property type="entry name" value="REJ"/>
    <property type="match status" value="1"/>
</dbReference>
<evidence type="ECO:0000256" key="4">
    <source>
        <dbReference type="ARBA" id="ARBA00022989"/>
    </source>
</evidence>
<dbReference type="GeneID" id="106467313"/>
<keyword evidence="3" id="KW-0677">Repeat</keyword>
<dbReference type="PANTHER" id="PTHR46730:SF1">
    <property type="entry name" value="PLAT DOMAIN-CONTAINING PROTEIN"/>
    <property type="match status" value="1"/>
</dbReference>
<gene>
    <name evidence="8" type="primary">LOC106467313</name>
</gene>
<name>A0ABM1T5M6_LIMPO</name>
<protein>
    <submittedName>
        <fullName evidence="8">Uncharacterized protein LOC106467313</fullName>
    </submittedName>
</protein>
<evidence type="ECO:0000256" key="5">
    <source>
        <dbReference type="ARBA" id="ARBA00023136"/>
    </source>
</evidence>
<evidence type="ECO:0000259" key="6">
    <source>
        <dbReference type="Pfam" id="PF02010"/>
    </source>
</evidence>
<keyword evidence="4" id="KW-1133">Transmembrane helix</keyword>
<proteinExistence type="predicted"/>
<dbReference type="Proteomes" id="UP000694941">
    <property type="component" value="Unplaced"/>
</dbReference>
<evidence type="ECO:0000256" key="3">
    <source>
        <dbReference type="ARBA" id="ARBA00022737"/>
    </source>
</evidence>
<keyword evidence="2" id="KW-0812">Transmembrane</keyword>
<organism evidence="7 8">
    <name type="scientific">Limulus polyphemus</name>
    <name type="common">Atlantic horseshoe crab</name>
    <dbReference type="NCBI Taxonomy" id="6850"/>
    <lineage>
        <taxon>Eukaryota</taxon>
        <taxon>Metazoa</taxon>
        <taxon>Ecdysozoa</taxon>
        <taxon>Arthropoda</taxon>
        <taxon>Chelicerata</taxon>
        <taxon>Merostomata</taxon>
        <taxon>Xiphosura</taxon>
        <taxon>Limulidae</taxon>
        <taxon>Limulus</taxon>
    </lineage>
</organism>
<dbReference type="RefSeq" id="XP_022251182.1">
    <property type="nucleotide sequence ID" value="XM_022395474.1"/>
</dbReference>
<dbReference type="PANTHER" id="PTHR46730">
    <property type="entry name" value="POLYCYSTIN-1"/>
    <property type="match status" value="1"/>
</dbReference>
<evidence type="ECO:0000313" key="8">
    <source>
        <dbReference type="RefSeq" id="XP_022251182.1"/>
    </source>
</evidence>
<keyword evidence="7" id="KW-1185">Reference proteome</keyword>
<evidence type="ECO:0000256" key="1">
    <source>
        <dbReference type="ARBA" id="ARBA00004370"/>
    </source>
</evidence>